<evidence type="ECO:0000256" key="6">
    <source>
        <dbReference type="ARBA" id="ARBA00023014"/>
    </source>
</evidence>
<dbReference type="InterPro" id="IPR034391">
    <property type="entry name" value="AdoMet-like_SPASM_containing"/>
</dbReference>
<comment type="cofactor">
    <cofactor evidence="1">
        <name>[4Fe-4S] cluster</name>
        <dbReference type="ChEBI" id="CHEBI:49883"/>
    </cofactor>
</comment>
<dbReference type="SFLD" id="SFLDS00029">
    <property type="entry name" value="Radical_SAM"/>
    <property type="match status" value="1"/>
</dbReference>
<evidence type="ECO:0000256" key="1">
    <source>
        <dbReference type="ARBA" id="ARBA00001966"/>
    </source>
</evidence>
<dbReference type="InterPro" id="IPR050377">
    <property type="entry name" value="Radical_SAM_PqqE_MftC-like"/>
</dbReference>
<dbReference type="Pfam" id="PF13186">
    <property type="entry name" value="SPASM"/>
    <property type="match status" value="1"/>
</dbReference>
<keyword evidence="3" id="KW-0949">S-adenosyl-L-methionine</keyword>
<evidence type="ECO:0000256" key="2">
    <source>
        <dbReference type="ARBA" id="ARBA00022485"/>
    </source>
</evidence>
<keyword evidence="5" id="KW-0408">Iron</keyword>
<dbReference type="PANTHER" id="PTHR11228:SF7">
    <property type="entry name" value="PQQA PEPTIDE CYCLASE"/>
    <property type="match status" value="1"/>
</dbReference>
<sequence length="343" mass="39966">MSELKRNKTSFTGVYGSENMNNLAKIKDEKKWVSYREMYDKASKLELVPNFPIQIDFELNATCNLRCPMCPLSVESNNEKKHFQISYDLFCKIIDESVANGLQAIRLNYLNEPLLRDDLENFIRYAKDKGVLDIYFSTNGTLLTKERAKSLIEAGLDRIQISLDANSQELYEQMRPGSNYQKVVDNVLNLIELKKEMQSLTPLVRVNFVRTEINEHELDNFMSFWKDKADMIGVQEMVKPPRSKKEIKSKTTEKKSEFQCSFPYKNLVITAEGNVLPCCTFYGDEMPMGNIHDFLKSEEARTKGIIEYFWNHTKINQLRDLHKNCKYYKHSICKKCVEGALYE</sequence>
<evidence type="ECO:0000259" key="7">
    <source>
        <dbReference type="PROSITE" id="PS51918"/>
    </source>
</evidence>
<name>A0A0S2CGU8_CAMJU</name>
<reference evidence="8" key="1">
    <citation type="journal article" date="2015" name="PLoS ONE">
        <title>Updated Campylobacter jejuni Capsule PCR Multiplex Typing System and Its Application to Clinical Isolates from South and Southeast Asia.</title>
        <authorList>
            <person name="Poly F."/>
            <person name="Serichantalergs O."/>
            <person name="Kuroiwa J."/>
            <person name="Pootong P."/>
            <person name="Mason C."/>
            <person name="Guerry P."/>
            <person name="Parker C.T."/>
        </authorList>
    </citation>
    <scope>NUCLEOTIDE SEQUENCE</scope>
    <source>
        <strain evidence="8">RM3423</strain>
    </source>
</reference>
<protein>
    <submittedName>
        <fullName evidence="8">Radical SAM domain protein</fullName>
    </submittedName>
</protein>
<dbReference type="CDD" id="cd01335">
    <property type="entry name" value="Radical_SAM"/>
    <property type="match status" value="1"/>
</dbReference>
<dbReference type="InterPro" id="IPR013785">
    <property type="entry name" value="Aldolase_TIM"/>
</dbReference>
<dbReference type="GO" id="GO:0003824">
    <property type="term" value="F:catalytic activity"/>
    <property type="evidence" value="ECO:0007669"/>
    <property type="project" value="InterPro"/>
</dbReference>
<gene>
    <name evidence="8" type="ORF">HS27.03</name>
</gene>
<evidence type="ECO:0000313" key="8">
    <source>
        <dbReference type="EMBL" id="ALN44123.1"/>
    </source>
</evidence>
<dbReference type="GO" id="GO:0046872">
    <property type="term" value="F:metal ion binding"/>
    <property type="evidence" value="ECO:0007669"/>
    <property type="project" value="UniProtKB-KW"/>
</dbReference>
<keyword evidence="4" id="KW-0479">Metal-binding</keyword>
<evidence type="ECO:0000256" key="5">
    <source>
        <dbReference type="ARBA" id="ARBA00023004"/>
    </source>
</evidence>
<proteinExistence type="predicted"/>
<dbReference type="SUPFAM" id="SSF102114">
    <property type="entry name" value="Radical SAM enzymes"/>
    <property type="match status" value="1"/>
</dbReference>
<feature type="domain" description="Radical SAM core" evidence="7">
    <location>
        <begin position="49"/>
        <end position="277"/>
    </location>
</feature>
<dbReference type="Pfam" id="PF04055">
    <property type="entry name" value="Radical_SAM"/>
    <property type="match status" value="1"/>
</dbReference>
<dbReference type="PROSITE" id="PS51918">
    <property type="entry name" value="RADICAL_SAM"/>
    <property type="match status" value="1"/>
</dbReference>
<evidence type="ECO:0000256" key="4">
    <source>
        <dbReference type="ARBA" id="ARBA00022723"/>
    </source>
</evidence>
<keyword evidence="2" id="KW-0004">4Fe-4S</keyword>
<dbReference type="InterPro" id="IPR058240">
    <property type="entry name" value="rSAM_sf"/>
</dbReference>
<dbReference type="InterPro" id="IPR007197">
    <property type="entry name" value="rSAM"/>
</dbReference>
<dbReference type="GO" id="GO:0051536">
    <property type="term" value="F:iron-sulfur cluster binding"/>
    <property type="evidence" value="ECO:0007669"/>
    <property type="project" value="UniProtKB-KW"/>
</dbReference>
<dbReference type="SFLD" id="SFLDG01387">
    <property type="entry name" value="BtrN-like_SPASM_domain_contain"/>
    <property type="match status" value="1"/>
</dbReference>
<dbReference type="PANTHER" id="PTHR11228">
    <property type="entry name" value="RADICAL SAM DOMAIN PROTEIN"/>
    <property type="match status" value="1"/>
</dbReference>
<dbReference type="SFLD" id="SFLDG01067">
    <property type="entry name" value="SPASM/twitch_domain_containing"/>
    <property type="match status" value="1"/>
</dbReference>
<dbReference type="Gene3D" id="3.20.20.70">
    <property type="entry name" value="Aldolase class I"/>
    <property type="match status" value="1"/>
</dbReference>
<keyword evidence="6" id="KW-0411">Iron-sulfur</keyword>
<organism evidence="8">
    <name type="scientific">Campylobacter jejuni subsp. jejuni</name>
    <dbReference type="NCBI Taxonomy" id="32022"/>
    <lineage>
        <taxon>Bacteria</taxon>
        <taxon>Pseudomonadati</taxon>
        <taxon>Campylobacterota</taxon>
        <taxon>Epsilonproteobacteria</taxon>
        <taxon>Campylobacterales</taxon>
        <taxon>Campylobacteraceae</taxon>
        <taxon>Campylobacter</taxon>
    </lineage>
</organism>
<evidence type="ECO:0000256" key="3">
    <source>
        <dbReference type="ARBA" id="ARBA00022691"/>
    </source>
</evidence>
<dbReference type="CDD" id="cd21109">
    <property type="entry name" value="SPASM"/>
    <property type="match status" value="1"/>
</dbReference>
<dbReference type="InterPro" id="IPR023885">
    <property type="entry name" value="4Fe4S-binding_SPASM_dom"/>
</dbReference>
<dbReference type="EMBL" id="KT893437">
    <property type="protein sequence ID" value="ALN44123.1"/>
    <property type="molecule type" value="Genomic_DNA"/>
</dbReference>
<accession>A0A0S2CGU8</accession>
<dbReference type="AlphaFoldDB" id="A0A0S2CGU8"/>